<evidence type="ECO:0000313" key="12">
    <source>
        <dbReference type="EMBL" id="KWA52121.1"/>
    </source>
</evidence>
<dbReference type="EMBL" id="LPHB01000093">
    <property type="protein sequence ID" value="KWA52121.1"/>
    <property type="molecule type" value="Genomic_DNA"/>
</dbReference>
<feature type="transmembrane region" description="Helical" evidence="10">
    <location>
        <begin position="398"/>
        <end position="419"/>
    </location>
</feature>
<dbReference type="Proteomes" id="UP000068603">
    <property type="component" value="Unassembled WGS sequence"/>
</dbReference>
<feature type="transmembrane region" description="Helical" evidence="10">
    <location>
        <begin position="196"/>
        <end position="217"/>
    </location>
</feature>
<name>A0A108JIE1_9BURK</name>
<reference evidence="12 13" key="1">
    <citation type="submission" date="2015-11" db="EMBL/GenBank/DDBJ databases">
        <title>Expanding the genomic diversity of Burkholderia species for the development of highly accurate diagnostics.</title>
        <authorList>
            <person name="Sahl J."/>
            <person name="Keim P."/>
            <person name="Wagner D."/>
        </authorList>
    </citation>
    <scope>NUCLEOTIDE SEQUENCE [LARGE SCALE GENOMIC DNA]</scope>
    <source>
        <strain evidence="12 13">MSMB1960WGS</strain>
    </source>
</reference>
<feature type="domain" description="Amino acid permease/ SLC12A" evidence="11">
    <location>
        <begin position="15"/>
        <end position="424"/>
    </location>
</feature>
<dbReference type="PANTHER" id="PTHR43495:SF4">
    <property type="entry name" value="AROMATIC AMINO ACID TRANSPORT PROTEIN AROP"/>
    <property type="match status" value="1"/>
</dbReference>
<feature type="transmembrane region" description="Helical" evidence="10">
    <location>
        <begin position="425"/>
        <end position="441"/>
    </location>
</feature>
<evidence type="ECO:0000256" key="1">
    <source>
        <dbReference type="ARBA" id="ARBA00004429"/>
    </source>
</evidence>
<evidence type="ECO:0000259" key="11">
    <source>
        <dbReference type="Pfam" id="PF00324"/>
    </source>
</evidence>
<keyword evidence="6 10" id="KW-0812">Transmembrane</keyword>
<dbReference type="GO" id="GO:0055085">
    <property type="term" value="P:transmembrane transport"/>
    <property type="evidence" value="ECO:0007669"/>
    <property type="project" value="InterPro"/>
</dbReference>
<proteinExistence type="inferred from homology"/>
<evidence type="ECO:0000256" key="8">
    <source>
        <dbReference type="ARBA" id="ARBA00022989"/>
    </source>
</evidence>
<dbReference type="PROSITE" id="PS00218">
    <property type="entry name" value="AMINO_ACID_PERMEASE_1"/>
    <property type="match status" value="1"/>
</dbReference>
<comment type="subcellular location">
    <subcellularLocation>
        <location evidence="1">Cell inner membrane</location>
        <topology evidence="1">Multi-pass membrane protein</topology>
    </subcellularLocation>
</comment>
<evidence type="ECO:0000256" key="2">
    <source>
        <dbReference type="ARBA" id="ARBA00008583"/>
    </source>
</evidence>
<evidence type="ECO:0000256" key="5">
    <source>
        <dbReference type="ARBA" id="ARBA00022519"/>
    </source>
</evidence>
<keyword evidence="7" id="KW-0029">Amino-acid transport</keyword>
<sequence>MQQNTMRRDLSARQISFMALGMALGVGLFLGSASAIKAAGPGVLVAYLIGGGMIFLIMRALGEMAVHQPVAGSFGAYAFEYLGPFAGYLVGWNYWLLMVGVGVAETTAVGIYMGFWFPDVPQWIWVVSSIAAIAGFNMLNVKAYGELEFWFALIKVATILLMIAGGALIVFTGIGHQGVPVGLSNLWRHGGVFPHGVLGLVSALPIIAYSFAGVEMIGLTAGEAREPKKVIPRAINAVLWRILIFYVGAMFIIMALYPWTGLGAHGSPFVTTFEALGLRQAAGIVNFVVVTAALSSFNCVVFSAARMLVSLADNGLAPAPFARLSASGSPSRAVALTIACMSVGVLLNYVVPARVFGWLMSLLSFEVLVTWAMIVLTHMRFRRVMAARGVATSFRMPYARVTSWVCLGFVAFVFVMLGIDPETRGSLIVGAVTIAVLTVIYRRSVSLQSAAQSTQIALEAERA</sequence>
<feature type="transmembrane region" description="Helical" evidence="10">
    <location>
        <begin position="45"/>
        <end position="62"/>
    </location>
</feature>
<keyword evidence="9 10" id="KW-0472">Membrane</keyword>
<evidence type="ECO:0000256" key="9">
    <source>
        <dbReference type="ARBA" id="ARBA00023136"/>
    </source>
</evidence>
<dbReference type="PIRSF" id="PIRSF006060">
    <property type="entry name" value="AA_transporter"/>
    <property type="match status" value="1"/>
</dbReference>
<evidence type="ECO:0000256" key="6">
    <source>
        <dbReference type="ARBA" id="ARBA00022692"/>
    </source>
</evidence>
<dbReference type="PANTHER" id="PTHR43495">
    <property type="entry name" value="GABA PERMEASE"/>
    <property type="match status" value="1"/>
</dbReference>
<feature type="transmembrane region" description="Helical" evidence="10">
    <location>
        <begin position="94"/>
        <end position="117"/>
    </location>
</feature>
<feature type="transmembrane region" description="Helical" evidence="10">
    <location>
        <begin position="238"/>
        <end position="260"/>
    </location>
</feature>
<evidence type="ECO:0000313" key="13">
    <source>
        <dbReference type="Proteomes" id="UP000068603"/>
    </source>
</evidence>
<feature type="transmembrane region" description="Helical" evidence="10">
    <location>
        <begin position="333"/>
        <end position="351"/>
    </location>
</feature>
<protein>
    <submittedName>
        <fullName evidence="12">Amino acid permease</fullName>
    </submittedName>
</protein>
<feature type="transmembrane region" description="Helical" evidence="10">
    <location>
        <begin position="357"/>
        <end position="377"/>
    </location>
</feature>
<evidence type="ECO:0000256" key="7">
    <source>
        <dbReference type="ARBA" id="ARBA00022970"/>
    </source>
</evidence>
<keyword evidence="5" id="KW-0997">Cell inner membrane</keyword>
<comment type="caution">
    <text evidence="12">The sequence shown here is derived from an EMBL/GenBank/DDBJ whole genome shotgun (WGS) entry which is preliminary data.</text>
</comment>
<dbReference type="RefSeq" id="WP_059920332.1">
    <property type="nucleotide sequence ID" value="NZ_LOZS01000013.1"/>
</dbReference>
<dbReference type="FunFam" id="1.20.1740.10:FF:000001">
    <property type="entry name" value="Amino acid permease"/>
    <property type="match status" value="1"/>
</dbReference>
<dbReference type="InterPro" id="IPR004840">
    <property type="entry name" value="Amino_acid_permease_CS"/>
</dbReference>
<evidence type="ECO:0000256" key="10">
    <source>
        <dbReference type="SAM" id="Phobius"/>
    </source>
</evidence>
<dbReference type="GO" id="GO:0005886">
    <property type="term" value="C:plasma membrane"/>
    <property type="evidence" value="ECO:0007669"/>
    <property type="project" value="UniProtKB-SubCell"/>
</dbReference>
<dbReference type="STRING" id="1503054.WT74_32605"/>
<feature type="transmembrane region" description="Helical" evidence="10">
    <location>
        <begin position="153"/>
        <end position="176"/>
    </location>
</feature>
<dbReference type="Gene3D" id="1.20.1740.10">
    <property type="entry name" value="Amino acid/polyamine transporter I"/>
    <property type="match status" value="1"/>
</dbReference>
<dbReference type="GO" id="GO:0006865">
    <property type="term" value="P:amino acid transport"/>
    <property type="evidence" value="ECO:0007669"/>
    <property type="project" value="UniProtKB-KW"/>
</dbReference>
<gene>
    <name evidence="12" type="ORF">WT44_31020</name>
</gene>
<dbReference type="InterPro" id="IPR004841">
    <property type="entry name" value="AA-permease/SLC12A_dom"/>
</dbReference>
<dbReference type="Pfam" id="PF00324">
    <property type="entry name" value="AA_permease"/>
    <property type="match status" value="1"/>
</dbReference>
<feature type="transmembrane region" description="Helical" evidence="10">
    <location>
        <begin position="123"/>
        <end position="141"/>
    </location>
</feature>
<comment type="similarity">
    <text evidence="2">Belongs to the amino acid-polyamine-organocation (APC) superfamily. Amino acid transporter (AAT) (TC 2.A.3.1) family.</text>
</comment>
<evidence type="ECO:0000256" key="4">
    <source>
        <dbReference type="ARBA" id="ARBA00022475"/>
    </source>
</evidence>
<keyword evidence="4" id="KW-1003">Cell membrane</keyword>
<organism evidence="12">
    <name type="scientific">Burkholderia stagnalis</name>
    <dbReference type="NCBI Taxonomy" id="1503054"/>
    <lineage>
        <taxon>Bacteria</taxon>
        <taxon>Pseudomonadati</taxon>
        <taxon>Pseudomonadota</taxon>
        <taxon>Betaproteobacteria</taxon>
        <taxon>Burkholderiales</taxon>
        <taxon>Burkholderiaceae</taxon>
        <taxon>Burkholderia</taxon>
        <taxon>Burkholderia cepacia complex</taxon>
    </lineage>
</organism>
<feature type="transmembrane region" description="Helical" evidence="10">
    <location>
        <begin position="280"/>
        <end position="302"/>
    </location>
</feature>
<accession>A0A108JIE1</accession>
<dbReference type="AlphaFoldDB" id="A0A108JIE1"/>
<keyword evidence="3" id="KW-0813">Transport</keyword>
<evidence type="ECO:0000256" key="3">
    <source>
        <dbReference type="ARBA" id="ARBA00022448"/>
    </source>
</evidence>
<keyword evidence="8 10" id="KW-1133">Transmembrane helix</keyword>